<proteinExistence type="predicted"/>
<evidence type="ECO:0000259" key="1">
    <source>
        <dbReference type="Pfam" id="PF13020"/>
    </source>
</evidence>
<feature type="domain" description="Protein NO VEIN C-terminal" evidence="1">
    <location>
        <begin position="183"/>
        <end position="258"/>
    </location>
</feature>
<dbReference type="InterPro" id="IPR024975">
    <property type="entry name" value="NOV_C"/>
</dbReference>
<protein>
    <recommendedName>
        <fullName evidence="1">Protein NO VEIN C-terminal domain-containing protein</fullName>
    </recommendedName>
</protein>
<dbReference type="RefSeq" id="WP_209906203.1">
    <property type="nucleotide sequence ID" value="NZ_BAAAMI010000019.1"/>
</dbReference>
<name>A0ABS4W9T7_9MICC</name>
<evidence type="ECO:0000313" key="3">
    <source>
        <dbReference type="Proteomes" id="UP000766570"/>
    </source>
</evidence>
<keyword evidence="3" id="KW-1185">Reference proteome</keyword>
<accession>A0ABS4W9T7</accession>
<reference evidence="2 3" key="1">
    <citation type="submission" date="2021-03" db="EMBL/GenBank/DDBJ databases">
        <title>Sequencing the genomes of 1000 actinobacteria strains.</title>
        <authorList>
            <person name="Klenk H.-P."/>
        </authorList>
    </citation>
    <scope>NUCLEOTIDE SEQUENCE [LARGE SCALE GENOMIC DNA]</scope>
    <source>
        <strain evidence="2 3">DSM 15454</strain>
    </source>
</reference>
<organism evidence="2 3">
    <name type="scientific">Paeniglutamicibacter psychrophenolicus</name>
    <dbReference type="NCBI Taxonomy" id="257454"/>
    <lineage>
        <taxon>Bacteria</taxon>
        <taxon>Bacillati</taxon>
        <taxon>Actinomycetota</taxon>
        <taxon>Actinomycetes</taxon>
        <taxon>Micrococcales</taxon>
        <taxon>Micrococcaceae</taxon>
        <taxon>Paeniglutamicibacter</taxon>
    </lineage>
</organism>
<gene>
    <name evidence="2" type="ORF">JOF46_000870</name>
</gene>
<dbReference type="Pfam" id="PF13020">
    <property type="entry name" value="NOV_C"/>
    <property type="match status" value="1"/>
</dbReference>
<comment type="caution">
    <text evidence="2">The sequence shown here is derived from an EMBL/GenBank/DDBJ whole genome shotgun (WGS) entry which is preliminary data.</text>
</comment>
<evidence type="ECO:0000313" key="2">
    <source>
        <dbReference type="EMBL" id="MBP2372958.1"/>
    </source>
</evidence>
<dbReference type="EMBL" id="JAGIOE010000001">
    <property type="protein sequence ID" value="MBP2372958.1"/>
    <property type="molecule type" value="Genomic_DNA"/>
</dbReference>
<dbReference type="Proteomes" id="UP000766570">
    <property type="component" value="Unassembled WGS sequence"/>
</dbReference>
<sequence>MLMNLSAVGTAWSDSENYATIEAYFSLFIADLHGEPINKAATYRKLAGQFGRAPKAFEFKMLNISAVLVRLGWPYLRGLMPKANYQGSLEIAVAKHIVDRSPTDFALLENSEPVEFPVSPVDLVLRPVPQFLNGGLLESGNPEVNAAKRDYAAIEAANSSLGLAGELAVAENETRLLFLAGHKKLANKVEHVSQTQGDGIGYDVLSFDANGRERCIEVKTSRYGAATPFFVTDNEVRVSERNPETYWLYRLYDFDDQARSTSKSRSAYRLHGNLRTKLDLRPISYRALPA</sequence>